<evidence type="ECO:0000256" key="2">
    <source>
        <dbReference type="SAM" id="SignalP"/>
    </source>
</evidence>
<protein>
    <submittedName>
        <fullName evidence="4">Protein YchO</fullName>
    </submittedName>
</protein>
<dbReference type="GO" id="GO:0009279">
    <property type="term" value="C:cell outer membrane"/>
    <property type="evidence" value="ECO:0007669"/>
    <property type="project" value="TreeGrafter"/>
</dbReference>
<feature type="chain" id="PRO_5016721697" evidence="2">
    <location>
        <begin position="24"/>
        <end position="271"/>
    </location>
</feature>
<organism evidence="4 5">
    <name type="scientific">Enterobacter asburiae</name>
    <dbReference type="NCBI Taxonomy" id="61645"/>
    <lineage>
        <taxon>Bacteria</taxon>
        <taxon>Pseudomonadati</taxon>
        <taxon>Pseudomonadota</taxon>
        <taxon>Gammaproteobacteria</taxon>
        <taxon>Enterobacterales</taxon>
        <taxon>Enterobacteriaceae</taxon>
        <taxon>Enterobacter</taxon>
        <taxon>Enterobacter cloacae complex</taxon>
    </lineage>
</organism>
<dbReference type="AlphaFoldDB" id="A0A376F902"/>
<feature type="domain" description="Inverse autotransporter beta-domain" evidence="3">
    <location>
        <begin position="62"/>
        <end position="264"/>
    </location>
</feature>
<comment type="similarity">
    <text evidence="1">Belongs to the intimin/invasin family.</text>
</comment>
<feature type="signal peptide" evidence="2">
    <location>
        <begin position="1"/>
        <end position="23"/>
    </location>
</feature>
<evidence type="ECO:0000313" key="4">
    <source>
        <dbReference type="EMBL" id="STD20981.1"/>
    </source>
</evidence>
<dbReference type="Gene3D" id="2.40.160.160">
    <property type="entry name" value="Inverse autotransporter, beta-domain"/>
    <property type="match status" value="1"/>
</dbReference>
<dbReference type="PANTHER" id="PTHR39576:SF1">
    <property type="entry name" value="INVASIN"/>
    <property type="match status" value="1"/>
</dbReference>
<evidence type="ECO:0000256" key="1">
    <source>
        <dbReference type="ARBA" id="ARBA00010116"/>
    </source>
</evidence>
<dbReference type="Pfam" id="PF11924">
    <property type="entry name" value="IAT_beta"/>
    <property type="match status" value="1"/>
</dbReference>
<reference evidence="4 5" key="1">
    <citation type="submission" date="2018-06" db="EMBL/GenBank/DDBJ databases">
        <authorList>
            <consortium name="Pathogen Informatics"/>
            <person name="Doyle S."/>
        </authorList>
    </citation>
    <scope>NUCLEOTIDE SEQUENCE [LARGE SCALE GENOMIC DNA]</scope>
    <source>
        <strain evidence="4 5">NCTC12123</strain>
    </source>
</reference>
<sequence length="271" mass="29990">MAVSSRIRLLLLLSLVTVGAVHGASNSFMHQAQNPFDNNGDSLPDLGMAAPTGEGEKHLAEMAKAFGEASMTDNGLTTGEQARQFAFGQVRDAVSGEVNQQIESWLSPWGNASVNLLVDNDGKFNGSSGSWFIPWNDNNRYLSWSQLGLTQQTDGLVSNAGIGQRWVAGKWLLGYNTFYDNLLDENLQRAGLGAEAVGENLRLSANYYQPFAGWRDRSDVQEQRMARGYDVTAKAWLPWFHHLNTSVSFEQYFGDNVDLFNSGTAITIRWR</sequence>
<name>A0A376F902_ENTAS</name>
<dbReference type="PANTHER" id="PTHR39576">
    <property type="entry name" value="ATTACHING AND EFFACING PROTEIN HOMOLOG-RELATED-RELATED"/>
    <property type="match status" value="1"/>
</dbReference>
<dbReference type="InterPro" id="IPR024519">
    <property type="entry name" value="IAT_beta"/>
</dbReference>
<dbReference type="EMBL" id="UFYI01000007">
    <property type="protein sequence ID" value="STD20981.1"/>
    <property type="molecule type" value="Genomic_DNA"/>
</dbReference>
<dbReference type="STRING" id="640513.Entas_2426"/>
<gene>
    <name evidence="4" type="primary">ychO_4</name>
    <name evidence="4" type="ORF">NCTC12123_02433</name>
</gene>
<dbReference type="Proteomes" id="UP000255163">
    <property type="component" value="Unassembled WGS sequence"/>
</dbReference>
<evidence type="ECO:0000259" key="3">
    <source>
        <dbReference type="Pfam" id="PF11924"/>
    </source>
</evidence>
<dbReference type="InterPro" id="IPR051715">
    <property type="entry name" value="Intimin-Invasin_domain"/>
</dbReference>
<dbReference type="InterPro" id="IPR038177">
    <property type="entry name" value="IAT_beta_sf"/>
</dbReference>
<proteinExistence type="inferred from homology"/>
<accession>A0A376F902</accession>
<keyword evidence="2" id="KW-0732">Signal</keyword>
<evidence type="ECO:0000313" key="5">
    <source>
        <dbReference type="Proteomes" id="UP000255163"/>
    </source>
</evidence>